<gene>
    <name evidence="2" type="ORF">GNP93_04645</name>
</gene>
<protein>
    <submittedName>
        <fullName evidence="2">Uncharacterized protein</fullName>
    </submittedName>
</protein>
<feature type="region of interest" description="Disordered" evidence="1">
    <location>
        <begin position="43"/>
        <end position="62"/>
    </location>
</feature>
<reference evidence="2 3" key="1">
    <citation type="submission" date="2019-11" db="EMBL/GenBank/DDBJ databases">
        <title>Draft genome sequences of five Paenibacillus species of dairy origin.</title>
        <authorList>
            <person name="Olajide A.M."/>
            <person name="Chen S."/>
            <person name="Lapointe G."/>
        </authorList>
    </citation>
    <scope>NUCLEOTIDE SEQUENCE [LARGE SCALE GENOMIC DNA]</scope>
    <source>
        <strain evidence="2 3">2CS3</strain>
    </source>
</reference>
<evidence type="ECO:0000313" key="3">
    <source>
        <dbReference type="Proteomes" id="UP000450917"/>
    </source>
</evidence>
<evidence type="ECO:0000256" key="1">
    <source>
        <dbReference type="SAM" id="MobiDB-lite"/>
    </source>
</evidence>
<feature type="compositionally biased region" description="Basic residues" evidence="1">
    <location>
        <begin position="44"/>
        <end position="62"/>
    </location>
</feature>
<evidence type="ECO:0000313" key="2">
    <source>
        <dbReference type="EMBL" id="MUG69961.1"/>
    </source>
</evidence>
<accession>A0A7X2Z9F7</accession>
<dbReference type="AlphaFoldDB" id="A0A7X2Z9F7"/>
<comment type="caution">
    <text evidence="2">The sequence shown here is derived from an EMBL/GenBank/DDBJ whole genome shotgun (WGS) entry which is preliminary data.</text>
</comment>
<keyword evidence="3" id="KW-1185">Reference proteome</keyword>
<dbReference type="Proteomes" id="UP000450917">
    <property type="component" value="Unassembled WGS sequence"/>
</dbReference>
<sequence>MSTGVFVSKNGSVSEAIGTQPKEALLFAPSRKSSSQILREQRAAMKRNNKHIKDRFSRATRR</sequence>
<organism evidence="2 3">
    <name type="scientific">Paenibacillus validus</name>
    <dbReference type="NCBI Taxonomy" id="44253"/>
    <lineage>
        <taxon>Bacteria</taxon>
        <taxon>Bacillati</taxon>
        <taxon>Bacillota</taxon>
        <taxon>Bacilli</taxon>
        <taxon>Bacillales</taxon>
        <taxon>Paenibacillaceae</taxon>
        <taxon>Paenibacillus</taxon>
    </lineage>
</organism>
<proteinExistence type="predicted"/>
<name>A0A7X2Z9F7_9BACL</name>
<dbReference type="RefSeq" id="WP_054796679.1">
    <property type="nucleotide sequence ID" value="NZ_JARTHJ010000145.1"/>
</dbReference>
<dbReference type="EMBL" id="WNZX01000002">
    <property type="protein sequence ID" value="MUG69961.1"/>
    <property type="molecule type" value="Genomic_DNA"/>
</dbReference>